<dbReference type="EMBL" id="JAHLQT010000466">
    <property type="protein sequence ID" value="KAG7178253.1"/>
    <property type="molecule type" value="Genomic_DNA"/>
</dbReference>
<keyword evidence="2" id="KW-1185">Reference proteome</keyword>
<evidence type="ECO:0000313" key="1">
    <source>
        <dbReference type="EMBL" id="KAG7178253.1"/>
    </source>
</evidence>
<gene>
    <name evidence="1" type="ORF">Hamer_G027464</name>
</gene>
<dbReference type="Proteomes" id="UP000747542">
    <property type="component" value="Unassembled WGS sequence"/>
</dbReference>
<accession>A0A8J5NFA4</accession>
<protein>
    <submittedName>
        <fullName evidence="1">Uncharacterized protein</fullName>
    </submittedName>
</protein>
<proteinExistence type="predicted"/>
<sequence length="281" mass="31681">MVQVGCVLGAGVTSPPAPDADTHSKLVVDYVQYHAPQRVWLLVSGDRSPWVRLTYRRLARYTHAYLSVTPVHHLVNKVDLVDGTKQGFEIELDYNEKDNEHRWSGGGNISQAPTASYMLVVFHLESEEDVHIFVNVFPSVCEWCSWLLLMPESQLVQWLNQLYLPLDNKVTVATYSEGTTYASLSQMYQVSPTMKKEILPSGQWSLRAPSLGKSSLDEAKGTQRTRRHVKRAWEEFKSSLGSGERAEAKEVTFGVVWGVIGDPVLRRTDLTGLHLRCTTIH</sequence>
<comment type="caution">
    <text evidence="1">The sequence shown here is derived from an EMBL/GenBank/DDBJ whole genome shotgun (WGS) entry which is preliminary data.</text>
</comment>
<feature type="non-terminal residue" evidence="1">
    <location>
        <position position="1"/>
    </location>
</feature>
<name>A0A8J5NFA4_HOMAM</name>
<dbReference type="AlphaFoldDB" id="A0A8J5NFA4"/>
<organism evidence="1 2">
    <name type="scientific">Homarus americanus</name>
    <name type="common">American lobster</name>
    <dbReference type="NCBI Taxonomy" id="6706"/>
    <lineage>
        <taxon>Eukaryota</taxon>
        <taxon>Metazoa</taxon>
        <taxon>Ecdysozoa</taxon>
        <taxon>Arthropoda</taxon>
        <taxon>Crustacea</taxon>
        <taxon>Multicrustacea</taxon>
        <taxon>Malacostraca</taxon>
        <taxon>Eumalacostraca</taxon>
        <taxon>Eucarida</taxon>
        <taxon>Decapoda</taxon>
        <taxon>Pleocyemata</taxon>
        <taxon>Astacidea</taxon>
        <taxon>Nephropoidea</taxon>
        <taxon>Nephropidae</taxon>
        <taxon>Homarus</taxon>
    </lineage>
</organism>
<reference evidence="1" key="1">
    <citation type="journal article" date="2021" name="Sci. Adv.">
        <title>The American lobster genome reveals insights on longevity, neural, and immune adaptations.</title>
        <authorList>
            <person name="Polinski J.M."/>
            <person name="Zimin A.V."/>
            <person name="Clark K.F."/>
            <person name="Kohn A.B."/>
            <person name="Sadowski N."/>
            <person name="Timp W."/>
            <person name="Ptitsyn A."/>
            <person name="Khanna P."/>
            <person name="Romanova D.Y."/>
            <person name="Williams P."/>
            <person name="Greenwood S.J."/>
            <person name="Moroz L.L."/>
            <person name="Walt D.R."/>
            <person name="Bodnar A.G."/>
        </authorList>
    </citation>
    <scope>NUCLEOTIDE SEQUENCE</scope>
    <source>
        <strain evidence="1">GMGI-L3</strain>
    </source>
</reference>
<evidence type="ECO:0000313" key="2">
    <source>
        <dbReference type="Proteomes" id="UP000747542"/>
    </source>
</evidence>